<sequence length="68" mass="7992">MARLIGKLKFQGTLGWVCEYDMERTKDRSVTAKFTQERVMTRPRRVLKGEMGPDQKLLFELVNKCFLP</sequence>
<organism evidence="1 2">
    <name type="scientific">Datura stramonium</name>
    <name type="common">Jimsonweed</name>
    <name type="synonym">Common thornapple</name>
    <dbReference type="NCBI Taxonomy" id="4076"/>
    <lineage>
        <taxon>Eukaryota</taxon>
        <taxon>Viridiplantae</taxon>
        <taxon>Streptophyta</taxon>
        <taxon>Embryophyta</taxon>
        <taxon>Tracheophyta</taxon>
        <taxon>Spermatophyta</taxon>
        <taxon>Magnoliopsida</taxon>
        <taxon>eudicotyledons</taxon>
        <taxon>Gunneridae</taxon>
        <taxon>Pentapetalae</taxon>
        <taxon>asterids</taxon>
        <taxon>lamiids</taxon>
        <taxon>Solanales</taxon>
        <taxon>Solanaceae</taxon>
        <taxon>Solanoideae</taxon>
        <taxon>Datureae</taxon>
        <taxon>Datura</taxon>
    </lineage>
</organism>
<dbReference type="EMBL" id="JACEIK010009432">
    <property type="protein sequence ID" value="MCE3052311.1"/>
    <property type="molecule type" value="Genomic_DNA"/>
</dbReference>
<gene>
    <name evidence="1" type="ORF">HAX54_052199</name>
</gene>
<dbReference type="Proteomes" id="UP000823775">
    <property type="component" value="Unassembled WGS sequence"/>
</dbReference>
<reference evidence="1 2" key="1">
    <citation type="journal article" date="2021" name="BMC Genomics">
        <title>Datura genome reveals duplications of psychoactive alkaloid biosynthetic genes and high mutation rate following tissue culture.</title>
        <authorList>
            <person name="Rajewski A."/>
            <person name="Carter-House D."/>
            <person name="Stajich J."/>
            <person name="Litt A."/>
        </authorList>
    </citation>
    <scope>NUCLEOTIDE SEQUENCE [LARGE SCALE GENOMIC DNA]</scope>
    <source>
        <strain evidence="1">AR-01</strain>
    </source>
</reference>
<accession>A0ABS8WN91</accession>
<evidence type="ECO:0000313" key="1">
    <source>
        <dbReference type="EMBL" id="MCE3052311.1"/>
    </source>
</evidence>
<comment type="caution">
    <text evidence="1">The sequence shown here is derived from an EMBL/GenBank/DDBJ whole genome shotgun (WGS) entry which is preliminary data.</text>
</comment>
<protein>
    <submittedName>
        <fullName evidence="1">Uncharacterized protein</fullName>
    </submittedName>
</protein>
<evidence type="ECO:0000313" key="2">
    <source>
        <dbReference type="Proteomes" id="UP000823775"/>
    </source>
</evidence>
<name>A0ABS8WN91_DATST</name>
<proteinExistence type="predicted"/>
<keyword evidence="2" id="KW-1185">Reference proteome</keyword>